<reference evidence="7" key="1">
    <citation type="submission" date="2015-09" db="EMBL/GenBank/DDBJ databases">
        <title>Scylla olivacea transcriptome.</title>
        <authorList>
            <person name="Ikhwanuddin M."/>
        </authorList>
    </citation>
    <scope>NUCLEOTIDE SEQUENCE</scope>
</reference>
<evidence type="ECO:0000256" key="3">
    <source>
        <dbReference type="ARBA" id="ARBA00022989"/>
    </source>
</evidence>
<evidence type="ECO:0000313" key="7">
    <source>
        <dbReference type="EMBL" id="JAI60195.1"/>
    </source>
</evidence>
<feature type="transmembrane region" description="Helical" evidence="5">
    <location>
        <begin position="152"/>
        <end position="172"/>
    </location>
</feature>
<dbReference type="InterPro" id="IPR050549">
    <property type="entry name" value="MFS_Trehalose_Transporter"/>
</dbReference>
<dbReference type="Pfam" id="PF00083">
    <property type="entry name" value="Sugar_tr"/>
    <property type="match status" value="1"/>
</dbReference>
<dbReference type="PANTHER" id="PTHR48021:SF1">
    <property type="entry name" value="GH07001P-RELATED"/>
    <property type="match status" value="1"/>
</dbReference>
<dbReference type="EMBL" id="GDRN01091948">
    <property type="protein sequence ID" value="JAI60195.1"/>
    <property type="molecule type" value="Transcribed_RNA"/>
</dbReference>
<evidence type="ECO:0000256" key="4">
    <source>
        <dbReference type="ARBA" id="ARBA00023136"/>
    </source>
</evidence>
<name>A0A0P4VWA0_SCYOL</name>
<dbReference type="PANTHER" id="PTHR48021">
    <property type="match status" value="1"/>
</dbReference>
<dbReference type="AlphaFoldDB" id="A0A0P4VWA0"/>
<dbReference type="PROSITE" id="PS50850">
    <property type="entry name" value="MFS"/>
    <property type="match status" value="1"/>
</dbReference>
<sequence>MKQVFPFLVSNHPSFSGLLVSFGAGQLLSWRGLAWLGASLSLLPVPLLLPLPETPHYLTRTGRVEASLKALLQLRGSKEAAEKEQGEINESVNSRSAQEEVTVKELAHAPNFWPVGVAVGLMVAQQTTGITAVVFFASTILEVGGEALAAKASVLLGVINLLGNVIGIYCIGTCKRRDCLLWSTYGVVTSLLVLATFFWAREAGGAALEVANSLYLVPVVALLTYMVSFALGWGPVPWVFLGEGMPSQVRGKAAALVVSANWGFAFLVTKTFGWSLASLGSANTFLGYAVMTGAAIVLLRPNMPETFKKSTAEMDRLYLEEAAKKHQ</sequence>
<proteinExistence type="predicted"/>
<evidence type="ECO:0000259" key="6">
    <source>
        <dbReference type="PROSITE" id="PS50850"/>
    </source>
</evidence>
<accession>A0A0P4VWA0</accession>
<dbReference type="InterPro" id="IPR036259">
    <property type="entry name" value="MFS_trans_sf"/>
</dbReference>
<evidence type="ECO:0000256" key="1">
    <source>
        <dbReference type="ARBA" id="ARBA00004141"/>
    </source>
</evidence>
<feature type="transmembrane region" description="Helical" evidence="5">
    <location>
        <begin position="220"/>
        <end position="241"/>
    </location>
</feature>
<evidence type="ECO:0000256" key="2">
    <source>
        <dbReference type="ARBA" id="ARBA00022692"/>
    </source>
</evidence>
<protein>
    <recommendedName>
        <fullName evidence="6">Major facilitator superfamily (MFS) profile domain-containing protein</fullName>
    </recommendedName>
</protein>
<dbReference type="InterPro" id="IPR020846">
    <property type="entry name" value="MFS_dom"/>
</dbReference>
<dbReference type="GO" id="GO:0016020">
    <property type="term" value="C:membrane"/>
    <property type="evidence" value="ECO:0007669"/>
    <property type="project" value="UniProtKB-SubCell"/>
</dbReference>
<feature type="transmembrane region" description="Helical" evidence="5">
    <location>
        <begin position="253"/>
        <end position="273"/>
    </location>
</feature>
<keyword evidence="3 5" id="KW-1133">Transmembrane helix</keyword>
<feature type="transmembrane region" description="Helical" evidence="5">
    <location>
        <begin position="179"/>
        <end position="200"/>
    </location>
</feature>
<comment type="subcellular location">
    <subcellularLocation>
        <location evidence="1">Membrane</location>
        <topology evidence="1">Multi-pass membrane protein</topology>
    </subcellularLocation>
</comment>
<keyword evidence="4 5" id="KW-0472">Membrane</keyword>
<feature type="domain" description="Major facilitator superfamily (MFS) profile" evidence="6">
    <location>
        <begin position="1"/>
        <end position="307"/>
    </location>
</feature>
<feature type="transmembrane region" description="Helical" evidence="5">
    <location>
        <begin position="279"/>
        <end position="299"/>
    </location>
</feature>
<keyword evidence="2 5" id="KW-0812">Transmembrane</keyword>
<feature type="transmembrane region" description="Helical" evidence="5">
    <location>
        <begin position="112"/>
        <end position="140"/>
    </location>
</feature>
<dbReference type="GO" id="GO:0022857">
    <property type="term" value="F:transmembrane transporter activity"/>
    <property type="evidence" value="ECO:0007669"/>
    <property type="project" value="InterPro"/>
</dbReference>
<organism evidence="7">
    <name type="scientific">Scylla olivacea</name>
    <name type="common">Orange mud crab</name>
    <name type="synonym">Cancer olivacea</name>
    <dbReference type="NCBI Taxonomy" id="85551"/>
    <lineage>
        <taxon>Eukaryota</taxon>
        <taxon>Metazoa</taxon>
        <taxon>Ecdysozoa</taxon>
        <taxon>Arthropoda</taxon>
        <taxon>Crustacea</taxon>
        <taxon>Multicrustacea</taxon>
        <taxon>Malacostraca</taxon>
        <taxon>Eumalacostraca</taxon>
        <taxon>Eucarida</taxon>
        <taxon>Decapoda</taxon>
        <taxon>Pleocyemata</taxon>
        <taxon>Brachyura</taxon>
        <taxon>Eubrachyura</taxon>
        <taxon>Portunoidea</taxon>
        <taxon>Portunidae</taxon>
        <taxon>Portuninae</taxon>
        <taxon>Scylla</taxon>
    </lineage>
</organism>
<dbReference type="Gene3D" id="1.20.1250.20">
    <property type="entry name" value="MFS general substrate transporter like domains"/>
    <property type="match status" value="1"/>
</dbReference>
<dbReference type="SUPFAM" id="SSF103473">
    <property type="entry name" value="MFS general substrate transporter"/>
    <property type="match status" value="1"/>
</dbReference>
<evidence type="ECO:0000256" key="5">
    <source>
        <dbReference type="SAM" id="Phobius"/>
    </source>
</evidence>
<dbReference type="InterPro" id="IPR005828">
    <property type="entry name" value="MFS_sugar_transport-like"/>
</dbReference>